<feature type="region of interest" description="Disordered" evidence="1">
    <location>
        <begin position="15"/>
        <end position="41"/>
    </location>
</feature>
<sequence length="92" mass="9992">MYVFALHRGMNSAARRYNNGDKRHPRCSVTVSPSANPPRKSVALTGKSFDARLRCVGSACVTLKLEKQQKAAVSVYILDNPPDSPDTASSEV</sequence>
<keyword evidence="3" id="KW-1185">Reference proteome</keyword>
<evidence type="ECO:0000313" key="2">
    <source>
        <dbReference type="EMBL" id="EFN83118.1"/>
    </source>
</evidence>
<proteinExistence type="predicted"/>
<name>E2BMG2_HARSA</name>
<dbReference type="InParanoid" id="E2BMG2"/>
<reference evidence="2 3" key="1">
    <citation type="journal article" date="2010" name="Science">
        <title>Genomic comparison of the ants Camponotus floridanus and Harpegnathos saltator.</title>
        <authorList>
            <person name="Bonasio R."/>
            <person name="Zhang G."/>
            <person name="Ye C."/>
            <person name="Mutti N.S."/>
            <person name="Fang X."/>
            <person name="Qin N."/>
            <person name="Donahue G."/>
            <person name="Yang P."/>
            <person name="Li Q."/>
            <person name="Li C."/>
            <person name="Zhang P."/>
            <person name="Huang Z."/>
            <person name="Berger S.L."/>
            <person name="Reinberg D."/>
            <person name="Wang J."/>
            <person name="Liebig J."/>
        </authorList>
    </citation>
    <scope>NUCLEOTIDE SEQUENCE [LARGE SCALE GENOMIC DNA]</scope>
    <source>
        <strain evidence="2 3">R22 G/1</strain>
    </source>
</reference>
<evidence type="ECO:0000256" key="1">
    <source>
        <dbReference type="SAM" id="MobiDB-lite"/>
    </source>
</evidence>
<dbReference type="Proteomes" id="UP000008237">
    <property type="component" value="Unassembled WGS sequence"/>
</dbReference>
<accession>E2BMG2</accession>
<dbReference type="EMBL" id="GL449216">
    <property type="protein sequence ID" value="EFN83118.1"/>
    <property type="molecule type" value="Genomic_DNA"/>
</dbReference>
<dbReference type="AlphaFoldDB" id="E2BMG2"/>
<organism evidence="3">
    <name type="scientific">Harpegnathos saltator</name>
    <name type="common">Jerdon's jumping ant</name>
    <dbReference type="NCBI Taxonomy" id="610380"/>
    <lineage>
        <taxon>Eukaryota</taxon>
        <taxon>Metazoa</taxon>
        <taxon>Ecdysozoa</taxon>
        <taxon>Arthropoda</taxon>
        <taxon>Hexapoda</taxon>
        <taxon>Insecta</taxon>
        <taxon>Pterygota</taxon>
        <taxon>Neoptera</taxon>
        <taxon>Endopterygota</taxon>
        <taxon>Hymenoptera</taxon>
        <taxon>Apocrita</taxon>
        <taxon>Aculeata</taxon>
        <taxon>Formicoidea</taxon>
        <taxon>Formicidae</taxon>
        <taxon>Ponerinae</taxon>
        <taxon>Ponerini</taxon>
        <taxon>Harpegnathos</taxon>
    </lineage>
</organism>
<protein>
    <submittedName>
        <fullName evidence="2">Uncharacterized protein</fullName>
    </submittedName>
</protein>
<evidence type="ECO:0000313" key="3">
    <source>
        <dbReference type="Proteomes" id="UP000008237"/>
    </source>
</evidence>
<gene>
    <name evidence="2" type="ORF">EAI_00465</name>
</gene>